<dbReference type="EMBL" id="AMFJ01034428">
    <property type="protein sequence ID" value="EKD29382.1"/>
    <property type="molecule type" value="Genomic_DNA"/>
</dbReference>
<sequence length="230" mass="25580">MNTLHELLERFQSGDSLPPIVLDDAGVTQAVNLLKGTTFASMDELRQEYIDGVFIFANEGESIKIEQTRSIIEQAAMKSSGEYNIFVIEAIDTLTPQAANSLLKVFEDIPPGLLFLLTTSSGQEKMLETLVSRVIFIASNTRDFPLNPAILSLIDESFDADDRMGLMSYLYREKLDKEIYLAILIALQNRVVSGSITNPEVIKKIENGIISIHTTNANPRWIVDDVVLSL</sequence>
<reference evidence="1" key="1">
    <citation type="journal article" date="2012" name="Science">
        <title>Fermentation, hydrogen, and sulfur metabolism in multiple uncultivated bacterial phyla.</title>
        <authorList>
            <person name="Wrighton K.C."/>
            <person name="Thomas B.C."/>
            <person name="Sharon I."/>
            <person name="Miller C.S."/>
            <person name="Castelle C.J."/>
            <person name="VerBerkmoes N.C."/>
            <person name="Wilkins M.J."/>
            <person name="Hettich R.L."/>
            <person name="Lipton M.S."/>
            <person name="Williams K.H."/>
            <person name="Long P.E."/>
            <person name="Banfield J.F."/>
        </authorList>
    </citation>
    <scope>NUCLEOTIDE SEQUENCE [LARGE SCALE GENOMIC DNA]</scope>
</reference>
<dbReference type="AlphaFoldDB" id="K1XVV5"/>
<proteinExistence type="predicted"/>
<dbReference type="SUPFAM" id="SSF52540">
    <property type="entry name" value="P-loop containing nucleoside triphosphate hydrolases"/>
    <property type="match status" value="1"/>
</dbReference>
<evidence type="ECO:0000313" key="1">
    <source>
        <dbReference type="EMBL" id="EKD29382.1"/>
    </source>
</evidence>
<comment type="caution">
    <text evidence="1">The sequence shown here is derived from an EMBL/GenBank/DDBJ whole genome shotgun (WGS) entry which is preliminary data.</text>
</comment>
<dbReference type="InterPro" id="IPR027417">
    <property type="entry name" value="P-loop_NTPase"/>
</dbReference>
<gene>
    <name evidence="1" type="ORF">ACD_78C00428G0003</name>
</gene>
<dbReference type="Pfam" id="PF13177">
    <property type="entry name" value="DNA_pol3_delta2"/>
    <property type="match status" value="1"/>
</dbReference>
<dbReference type="Gene3D" id="3.40.50.300">
    <property type="entry name" value="P-loop containing nucleotide triphosphate hydrolases"/>
    <property type="match status" value="1"/>
</dbReference>
<organism evidence="1">
    <name type="scientific">uncultured bacterium</name>
    <name type="common">gcode 4</name>
    <dbReference type="NCBI Taxonomy" id="1234023"/>
    <lineage>
        <taxon>Bacteria</taxon>
        <taxon>environmental samples</taxon>
    </lineage>
</organism>
<name>K1XVV5_9BACT</name>
<protein>
    <submittedName>
        <fullName evidence="1">DNA polymerase III, delta prime subunit</fullName>
    </submittedName>
</protein>
<accession>K1XVV5</accession>